<dbReference type="RefSeq" id="WP_159345714.1">
    <property type="nucleotide sequence ID" value="NZ_JABVDD010000005.1"/>
</dbReference>
<name>A0A7Y5ENQ9_CYTFI</name>
<dbReference type="EMBL" id="VDEM01000040">
    <property type="protein sequence ID" value="KAF0823034.1"/>
    <property type="molecule type" value="Genomic_DNA"/>
</dbReference>
<evidence type="ECO:0000313" key="1">
    <source>
        <dbReference type="EMBL" id="KAF0823034.1"/>
    </source>
</evidence>
<comment type="caution">
    <text evidence="1">The sequence shown here is derived from an EMBL/GenBank/DDBJ whole genome shotgun (WGS) entry which is preliminary data.</text>
</comment>
<evidence type="ECO:0000313" key="2">
    <source>
        <dbReference type="Proteomes" id="UP000465778"/>
    </source>
</evidence>
<accession>A0A7Y5ENQ9</accession>
<proteinExistence type="predicted"/>
<dbReference type="AlphaFoldDB" id="A0A7Y5ENQ9"/>
<gene>
    <name evidence="1" type="ORF">KIS1582_3180</name>
</gene>
<protein>
    <submittedName>
        <fullName evidence="1">Uncharacterized protein</fullName>
    </submittedName>
</protein>
<dbReference type="OrthoDB" id="1799293at2"/>
<dbReference type="Proteomes" id="UP000465778">
    <property type="component" value="Unassembled WGS sequence"/>
</dbReference>
<reference evidence="1 2" key="1">
    <citation type="journal article" date="2020" name="G3 (Bethesda)">
        <title>Whole Genome Sequencing and Comparative Genomics of Two Nematicidal Bacillus Strains Reveals a Wide Range of Possible Virulence Factors.</title>
        <authorList>
            <person name="Susic N."/>
            <person name="Janezic S."/>
            <person name="Rupnik M."/>
            <person name="Geric Stare B."/>
        </authorList>
    </citation>
    <scope>NUCLEOTIDE SEQUENCE [LARGE SCALE GENOMIC DNA]</scope>
    <source>
        <strain evidence="1 2">I-1582</strain>
    </source>
</reference>
<organism evidence="1 2">
    <name type="scientific">Cytobacillus firmus</name>
    <name type="common">Bacillus firmus</name>
    <dbReference type="NCBI Taxonomy" id="1399"/>
    <lineage>
        <taxon>Bacteria</taxon>
        <taxon>Bacillati</taxon>
        <taxon>Bacillota</taxon>
        <taxon>Bacilli</taxon>
        <taxon>Bacillales</taxon>
        <taxon>Bacillaceae</taxon>
        <taxon>Cytobacillus</taxon>
    </lineage>
</organism>
<sequence>MIVEIGLLAEDGMNLLIEQSWFEKPPMAADHEDLSKKKF</sequence>